<organism evidence="2 3">
    <name type="scientific">Propionibacterium cyclohexanicum</name>
    <dbReference type="NCBI Taxonomy" id="64702"/>
    <lineage>
        <taxon>Bacteria</taxon>
        <taxon>Bacillati</taxon>
        <taxon>Actinomycetota</taxon>
        <taxon>Actinomycetes</taxon>
        <taxon>Propionibacteriales</taxon>
        <taxon>Propionibacteriaceae</taxon>
        <taxon>Propionibacterium</taxon>
    </lineage>
</organism>
<dbReference type="InterPro" id="IPR041605">
    <property type="entry name" value="Exo_C"/>
</dbReference>
<dbReference type="CDD" id="cd06142">
    <property type="entry name" value="RNaseD_exo"/>
    <property type="match status" value="1"/>
</dbReference>
<dbReference type="OrthoDB" id="144122at2"/>
<dbReference type="SMART" id="SM00341">
    <property type="entry name" value="HRDC"/>
    <property type="match status" value="1"/>
</dbReference>
<dbReference type="GO" id="GO:0008408">
    <property type="term" value="F:3'-5' exonuclease activity"/>
    <property type="evidence" value="ECO:0007669"/>
    <property type="project" value="InterPro"/>
</dbReference>
<dbReference type="EMBL" id="FOGZ01000004">
    <property type="protein sequence ID" value="SER61999.1"/>
    <property type="molecule type" value="Genomic_DNA"/>
</dbReference>
<keyword evidence="3" id="KW-1185">Reference proteome</keyword>
<accession>A0A1H9QQ86</accession>
<dbReference type="InterPro" id="IPR012337">
    <property type="entry name" value="RNaseH-like_sf"/>
</dbReference>
<dbReference type="InterPro" id="IPR051086">
    <property type="entry name" value="RNase_D-like"/>
</dbReference>
<gene>
    <name evidence="2" type="ORF">SAMN05443377_10421</name>
</gene>
<dbReference type="Gene3D" id="1.10.150.80">
    <property type="entry name" value="HRDC domain"/>
    <property type="match status" value="2"/>
</dbReference>
<dbReference type="STRING" id="64702.SAMN05443377_10421"/>
<dbReference type="Proteomes" id="UP000198815">
    <property type="component" value="Unassembled WGS sequence"/>
</dbReference>
<evidence type="ECO:0000313" key="2">
    <source>
        <dbReference type="EMBL" id="SER61999.1"/>
    </source>
</evidence>
<name>A0A1H9QQ86_9ACTN</name>
<dbReference type="Pfam" id="PF18305">
    <property type="entry name" value="DNA_pol_A_exoN"/>
    <property type="match status" value="1"/>
</dbReference>
<dbReference type="InterPro" id="IPR044876">
    <property type="entry name" value="HRDC_dom_sf"/>
</dbReference>
<dbReference type="InterPro" id="IPR002121">
    <property type="entry name" value="HRDC_dom"/>
</dbReference>
<dbReference type="Pfam" id="PF01612">
    <property type="entry name" value="DNA_pol_A_exo1"/>
    <property type="match status" value="1"/>
</dbReference>
<feature type="domain" description="HRDC" evidence="1">
    <location>
        <begin position="242"/>
        <end position="328"/>
    </location>
</feature>
<protein>
    <submittedName>
        <fullName evidence="2">Ribonuclease D</fullName>
    </submittedName>
</protein>
<dbReference type="SUPFAM" id="SSF53098">
    <property type="entry name" value="Ribonuclease H-like"/>
    <property type="match status" value="1"/>
</dbReference>
<dbReference type="Gene3D" id="3.30.420.10">
    <property type="entry name" value="Ribonuclease H-like superfamily/Ribonuclease H"/>
    <property type="match status" value="1"/>
</dbReference>
<reference evidence="2 3" key="1">
    <citation type="submission" date="2016-10" db="EMBL/GenBank/DDBJ databases">
        <authorList>
            <person name="de Groot N.N."/>
        </authorList>
    </citation>
    <scope>NUCLEOTIDE SEQUENCE [LARGE SCALE GENOMIC DNA]</scope>
    <source>
        <strain evidence="2 3">DSM 16859</strain>
    </source>
</reference>
<dbReference type="SMART" id="SM00474">
    <property type="entry name" value="35EXOc"/>
    <property type="match status" value="1"/>
</dbReference>
<proteinExistence type="predicted"/>
<dbReference type="SUPFAM" id="SSF47819">
    <property type="entry name" value="HRDC-like"/>
    <property type="match status" value="1"/>
</dbReference>
<dbReference type="GO" id="GO:0003676">
    <property type="term" value="F:nucleic acid binding"/>
    <property type="evidence" value="ECO:0007669"/>
    <property type="project" value="InterPro"/>
</dbReference>
<dbReference type="GO" id="GO:0000166">
    <property type="term" value="F:nucleotide binding"/>
    <property type="evidence" value="ECO:0007669"/>
    <property type="project" value="InterPro"/>
</dbReference>
<evidence type="ECO:0000259" key="1">
    <source>
        <dbReference type="PROSITE" id="PS50967"/>
    </source>
</evidence>
<evidence type="ECO:0000313" key="3">
    <source>
        <dbReference type="Proteomes" id="UP000198815"/>
    </source>
</evidence>
<dbReference type="PROSITE" id="PS50967">
    <property type="entry name" value="HRDC"/>
    <property type="match status" value="1"/>
</dbReference>
<dbReference type="PANTHER" id="PTHR47649:SF1">
    <property type="entry name" value="RIBONUCLEASE D"/>
    <property type="match status" value="1"/>
</dbReference>
<dbReference type="PANTHER" id="PTHR47649">
    <property type="entry name" value="RIBONUCLEASE D"/>
    <property type="match status" value="1"/>
</dbReference>
<dbReference type="InterPro" id="IPR036397">
    <property type="entry name" value="RNaseH_sf"/>
</dbReference>
<dbReference type="InterPro" id="IPR010997">
    <property type="entry name" value="HRDC-like_sf"/>
</dbReference>
<dbReference type="Pfam" id="PF00570">
    <property type="entry name" value="HRDC"/>
    <property type="match status" value="1"/>
</dbReference>
<dbReference type="InterPro" id="IPR002562">
    <property type="entry name" value="3'-5'_exonuclease_dom"/>
</dbReference>
<sequence>MSDALTVDHEIDEDSGLPILSMPRDGLPALVDTPQALDECIASLGSGSGPVAIDTERAQSFRYSAKAYLLQFRRAGSGTWLIDPEAFEPAPGTVSDLGALREALASAEWIIHAATQDLPCLVELGLWPHTLFDTELAGRLLGLDHVGLGHMVEHYFGLHLLKEHSAADWSTRPLPRDWIAYAALDVELLVELRDKIRAELAEVGKLEWAAQEFAHLARACRLPVPARKEPWRRTHGTHTVHSRRGLALVRALWTERDEIARALDKAPGKIVPDKAITELAAKVVKDDAPVPGARELDSVMGFHYRIAKQHRDRWLKACEQTAALPAGELPSLHAVHDGPPQPRSWQRTRPEAWDRWQRIRPAANALAEQLVMPSENLVSPDALRRLAWDPLPSNDEQSIDARLAEYEVRPWQRALLDPVLGAALRA</sequence>
<dbReference type="RefSeq" id="WP_091967717.1">
    <property type="nucleotide sequence ID" value="NZ_FOGZ01000004.1"/>
</dbReference>
<dbReference type="GO" id="GO:0006139">
    <property type="term" value="P:nucleobase-containing compound metabolic process"/>
    <property type="evidence" value="ECO:0007669"/>
    <property type="project" value="InterPro"/>
</dbReference>
<dbReference type="AlphaFoldDB" id="A0A1H9QQ86"/>